<comment type="caution">
    <text evidence="2">The sequence shown here is derived from an EMBL/GenBank/DDBJ whole genome shotgun (WGS) entry which is preliminary data.</text>
</comment>
<evidence type="ECO:0000313" key="2">
    <source>
        <dbReference type="EMBL" id="PKK58287.1"/>
    </source>
</evidence>
<dbReference type="VEuPathDB" id="FungiDB:RhiirA1_536811"/>
<evidence type="ECO:0000256" key="1">
    <source>
        <dbReference type="SAM" id="Coils"/>
    </source>
</evidence>
<proteinExistence type="predicted"/>
<reference evidence="2 3" key="2">
    <citation type="submission" date="2017-10" db="EMBL/GenBank/DDBJ databases">
        <title>Extensive intraspecific genome diversity in a model arbuscular mycorrhizal fungus.</title>
        <authorList>
            <person name="Chen E.C.H."/>
            <person name="Morin E."/>
            <person name="Baudet D."/>
            <person name="Noel J."/>
            <person name="Ndikumana S."/>
            <person name="Charron P."/>
            <person name="St-Onge C."/>
            <person name="Giorgi J."/>
            <person name="Grigoriev I.V."/>
            <person name="Roux C."/>
            <person name="Martin F.M."/>
            <person name="Corradi N."/>
        </authorList>
    </citation>
    <scope>NUCLEOTIDE SEQUENCE [LARGE SCALE GENOMIC DNA]</scope>
    <source>
        <strain evidence="2 3">C2</strain>
    </source>
</reference>
<protein>
    <submittedName>
        <fullName evidence="2">Uncharacterized protein</fullName>
    </submittedName>
</protein>
<keyword evidence="1" id="KW-0175">Coiled coil</keyword>
<dbReference type="EMBL" id="LLXL01003707">
    <property type="protein sequence ID" value="PKK58287.1"/>
    <property type="molecule type" value="Genomic_DNA"/>
</dbReference>
<dbReference type="Gene3D" id="3.40.960.10">
    <property type="entry name" value="VSR Endonuclease"/>
    <property type="match status" value="1"/>
</dbReference>
<organism evidence="2 3">
    <name type="scientific">Rhizophagus irregularis</name>
    <dbReference type="NCBI Taxonomy" id="588596"/>
    <lineage>
        <taxon>Eukaryota</taxon>
        <taxon>Fungi</taxon>
        <taxon>Fungi incertae sedis</taxon>
        <taxon>Mucoromycota</taxon>
        <taxon>Glomeromycotina</taxon>
        <taxon>Glomeromycetes</taxon>
        <taxon>Glomerales</taxon>
        <taxon>Glomeraceae</taxon>
        <taxon>Rhizophagus</taxon>
    </lineage>
</organism>
<name>A0A2N1M9I5_9GLOM</name>
<reference evidence="2 3" key="1">
    <citation type="submission" date="2016-04" db="EMBL/GenBank/DDBJ databases">
        <title>Genome analyses suggest a sexual origin of heterokaryosis in a supposedly ancient asexual fungus.</title>
        <authorList>
            <person name="Ropars J."/>
            <person name="Sedzielewska K."/>
            <person name="Noel J."/>
            <person name="Charron P."/>
            <person name="Farinelli L."/>
            <person name="Marton T."/>
            <person name="Kruger M."/>
            <person name="Pelin A."/>
            <person name="Brachmann A."/>
            <person name="Corradi N."/>
        </authorList>
    </citation>
    <scope>NUCLEOTIDE SEQUENCE [LARGE SCALE GENOMIC DNA]</scope>
    <source>
        <strain evidence="2 3">C2</strain>
    </source>
</reference>
<feature type="coiled-coil region" evidence="1">
    <location>
        <begin position="4"/>
        <end position="45"/>
    </location>
</feature>
<dbReference type="VEuPathDB" id="FungiDB:RhiirFUN_020527"/>
<dbReference type="VEuPathDB" id="FungiDB:RhiirFUN_006582"/>
<gene>
    <name evidence="2" type="ORF">RhiirC2_796568</name>
</gene>
<sequence>MRDAEKAKLKARIEELESENLEAKSVTLRQEHAELLERIIKLEQAWVERESKKNRKFQTRCIQIAKEILHEEPIIEYRPPFLNGLELDAFFQKYRIALEVQGAQHRFHSTSWYKDVKKLEDIVNRDRQKRCMCQDNGIFLIEPKTFSLTSQKRFRKDKPEYDFPPDDSGRFFPKYASRFTKRHADALRVSFEPVDKYEVIPDVKVTVPEKYLLPKVNHNILNDEEFNVENLELEDDRVRTFADKLHDVIKNSGVDTGTSESTTDTLVNDLLLHVVNFDTWPFKVRIEPPLKLITPNESVSAEPEFVINKKKIALIGVEDKHLKNKKIYPLSGFGEWQIAAEMLACGYENIIEDCIDQEIFAFRVISTYVTFYRAEIPVSYWEELSEQLPKVQSIVIKRWPKENGKKTGLNLAEPDGRKAVITDLIKIRQHLLK</sequence>
<dbReference type="VEuPathDB" id="FungiDB:FUN_003634"/>
<accession>A0A2N1M9I5</accession>
<evidence type="ECO:0000313" key="3">
    <source>
        <dbReference type="Proteomes" id="UP000233469"/>
    </source>
</evidence>
<dbReference type="VEuPathDB" id="FungiDB:RhiirA1_465465"/>
<dbReference type="Proteomes" id="UP000233469">
    <property type="component" value="Unassembled WGS sequence"/>
</dbReference>
<dbReference type="AlphaFoldDB" id="A0A2N1M9I5"/>